<evidence type="ECO:0000256" key="2">
    <source>
        <dbReference type="ARBA" id="ARBA00022857"/>
    </source>
</evidence>
<accession>A0ABT9TZ41</accession>
<evidence type="ECO:0000256" key="3">
    <source>
        <dbReference type="ARBA" id="ARBA00023002"/>
    </source>
</evidence>
<keyword evidence="2" id="KW-0521">NADP</keyword>
<evidence type="ECO:0000259" key="4">
    <source>
        <dbReference type="Pfam" id="PF00248"/>
    </source>
</evidence>
<evidence type="ECO:0000313" key="6">
    <source>
        <dbReference type="Proteomes" id="UP001229346"/>
    </source>
</evidence>
<dbReference type="CDD" id="cd19074">
    <property type="entry name" value="Aldo_ket_red_shaker-like"/>
    <property type="match status" value="1"/>
</dbReference>
<dbReference type="InterPro" id="IPR005399">
    <property type="entry name" value="K_chnl_volt-dep_bsu_KCNAB-rel"/>
</dbReference>
<dbReference type="GO" id="GO:0034220">
    <property type="term" value="P:monoatomic ion transmembrane transport"/>
    <property type="evidence" value="ECO:0007669"/>
    <property type="project" value="UniProtKB-KW"/>
</dbReference>
<reference evidence="5 6" key="1">
    <citation type="submission" date="2023-07" db="EMBL/GenBank/DDBJ databases">
        <title>Sorghum-associated microbial communities from plants grown in Nebraska, USA.</title>
        <authorList>
            <person name="Schachtman D."/>
        </authorList>
    </citation>
    <scope>NUCLEOTIDE SEQUENCE [LARGE SCALE GENOMIC DNA]</scope>
    <source>
        <strain evidence="5 6">CC482</strain>
    </source>
</reference>
<name>A0ABT9TZ41_PAEHA</name>
<dbReference type="EMBL" id="JAUSSU010000003">
    <property type="protein sequence ID" value="MDQ0112272.1"/>
    <property type="molecule type" value="Genomic_DNA"/>
</dbReference>
<keyword evidence="5" id="KW-0406">Ion transport</keyword>
<comment type="caution">
    <text evidence="5">The sequence shown here is derived from an EMBL/GenBank/DDBJ whole genome shotgun (WGS) entry which is preliminary data.</text>
</comment>
<protein>
    <submittedName>
        <fullName evidence="5">Voltage-dependent potassium channel beta subunit</fullName>
    </submittedName>
</protein>
<evidence type="ECO:0000313" key="5">
    <source>
        <dbReference type="EMBL" id="MDQ0112272.1"/>
    </source>
</evidence>
<gene>
    <name evidence="5" type="ORF">J2T15_001707</name>
</gene>
<dbReference type="Proteomes" id="UP001229346">
    <property type="component" value="Unassembled WGS sequence"/>
</dbReference>
<dbReference type="PANTHER" id="PTHR43150:SF2">
    <property type="entry name" value="HYPERKINETIC, ISOFORM M"/>
    <property type="match status" value="1"/>
</dbReference>
<proteinExistence type="inferred from homology"/>
<dbReference type="Gene3D" id="3.20.20.100">
    <property type="entry name" value="NADP-dependent oxidoreductase domain"/>
    <property type="match status" value="1"/>
</dbReference>
<dbReference type="InterPro" id="IPR023210">
    <property type="entry name" value="NADP_OxRdtase_dom"/>
</dbReference>
<dbReference type="Pfam" id="PF00248">
    <property type="entry name" value="Aldo_ket_red"/>
    <property type="match status" value="1"/>
</dbReference>
<sequence length="325" mass="35737">MKYRKLGRSGLKVSEIGLGSWLTFGTATAEETAQACIHKAYEQGINFFDTANAYNNGAAEQVMGSALKAYTRSSYVLATKLFFPMGAGPNDRGLSRKHIMEQCDASLKRLGTDYIDLYQCHRYDNETPIEETLRALDDLTAQGKILYAGVSEWTAGQIADAASIGKNLNLRPLISNQPIYNMFERYIEKENVIQQCEWEGMGQVVFSPLAQGVLTGKYKPGQAIPQDSRAANDKTNGVINSYLREDVLACAAKLEELAAELGASLSQFALAWVLRQTNVSSAIIGSSRPSQIEENIKAIDLVLTDDVLARTENILMEINGFAPMR</sequence>
<keyword evidence="6" id="KW-1185">Reference proteome</keyword>
<dbReference type="PRINTS" id="PR01577">
    <property type="entry name" value="KCNABCHANNEL"/>
</dbReference>
<keyword evidence="5" id="KW-0407">Ion channel</keyword>
<dbReference type="RefSeq" id="WP_307202973.1">
    <property type="nucleotide sequence ID" value="NZ_JAUSSU010000003.1"/>
</dbReference>
<feature type="domain" description="NADP-dependent oxidoreductase" evidence="4">
    <location>
        <begin position="15"/>
        <end position="314"/>
    </location>
</feature>
<organism evidence="5 6">
    <name type="scientific">Paenibacillus harenae</name>
    <dbReference type="NCBI Taxonomy" id="306543"/>
    <lineage>
        <taxon>Bacteria</taxon>
        <taxon>Bacillati</taxon>
        <taxon>Bacillota</taxon>
        <taxon>Bacilli</taxon>
        <taxon>Bacillales</taxon>
        <taxon>Paenibacillaceae</taxon>
        <taxon>Paenibacillus</taxon>
    </lineage>
</organism>
<evidence type="ECO:0000256" key="1">
    <source>
        <dbReference type="ARBA" id="ARBA00006515"/>
    </source>
</evidence>
<dbReference type="PANTHER" id="PTHR43150">
    <property type="entry name" value="HYPERKINETIC, ISOFORM M"/>
    <property type="match status" value="1"/>
</dbReference>
<comment type="similarity">
    <text evidence="1">Belongs to the shaker potassium channel beta subunit family.</text>
</comment>
<dbReference type="InterPro" id="IPR036812">
    <property type="entry name" value="NAD(P)_OxRdtase_dom_sf"/>
</dbReference>
<dbReference type="SUPFAM" id="SSF51430">
    <property type="entry name" value="NAD(P)-linked oxidoreductase"/>
    <property type="match status" value="1"/>
</dbReference>
<keyword evidence="3" id="KW-0560">Oxidoreductase</keyword>
<keyword evidence="5" id="KW-0813">Transport</keyword>